<dbReference type="Gene3D" id="2.60.40.1760">
    <property type="entry name" value="glycosyl hydrolase (family 31)"/>
    <property type="match status" value="1"/>
</dbReference>
<dbReference type="RefSeq" id="WP_143152568.1">
    <property type="nucleotide sequence ID" value="NZ_FQZB01000051.1"/>
</dbReference>
<comment type="similarity">
    <text evidence="1 2">Belongs to the glycosyl hydrolase 31 family.</text>
</comment>
<keyword evidence="3" id="KW-0732">Signal</keyword>
<dbReference type="AlphaFoldDB" id="A0A1M6W468"/>
<dbReference type="GO" id="GO:0030246">
    <property type="term" value="F:carbohydrate binding"/>
    <property type="evidence" value="ECO:0007669"/>
    <property type="project" value="InterPro"/>
</dbReference>
<dbReference type="OrthoDB" id="176168at2"/>
<proteinExistence type="inferred from homology"/>
<feature type="signal peptide" evidence="3">
    <location>
        <begin position="1"/>
        <end position="24"/>
    </location>
</feature>
<evidence type="ECO:0000259" key="5">
    <source>
        <dbReference type="Pfam" id="PF13802"/>
    </source>
</evidence>
<dbReference type="SUPFAM" id="SSF51445">
    <property type="entry name" value="(Trans)glycosidases"/>
    <property type="match status" value="1"/>
</dbReference>
<dbReference type="InterPro" id="IPR011013">
    <property type="entry name" value="Gal_mutarotase_sf_dom"/>
</dbReference>
<evidence type="ECO:0000256" key="3">
    <source>
        <dbReference type="SAM" id="SignalP"/>
    </source>
</evidence>
<accession>A0A1M6W468</accession>
<dbReference type="SUPFAM" id="SSF74650">
    <property type="entry name" value="Galactose mutarotase-like"/>
    <property type="match status" value="1"/>
</dbReference>
<keyword evidence="7" id="KW-1185">Reference proteome</keyword>
<dbReference type="PANTHER" id="PTHR22762:SF120">
    <property type="entry name" value="HETEROGLYCAN GLUCOSIDASE 1"/>
    <property type="match status" value="1"/>
</dbReference>
<evidence type="ECO:0000256" key="2">
    <source>
        <dbReference type="RuleBase" id="RU361185"/>
    </source>
</evidence>
<dbReference type="EMBL" id="FQZB01000051">
    <property type="protein sequence ID" value="SHK88346.1"/>
    <property type="molecule type" value="Genomic_DNA"/>
</dbReference>
<feature type="domain" description="Glycoside hydrolase family 31 N-terminal" evidence="5">
    <location>
        <begin position="71"/>
        <end position="229"/>
    </location>
</feature>
<dbReference type="InterPro" id="IPR000322">
    <property type="entry name" value="Glyco_hydro_31_TIM"/>
</dbReference>
<reference evidence="6 7" key="1">
    <citation type="submission" date="2016-11" db="EMBL/GenBank/DDBJ databases">
        <authorList>
            <person name="Jaros S."/>
            <person name="Januszkiewicz K."/>
            <person name="Wedrychowicz H."/>
        </authorList>
    </citation>
    <scope>NUCLEOTIDE SEQUENCE [LARGE SCALE GENOMIC DNA]</scope>
    <source>
        <strain evidence="6 7">DSM 21758</strain>
    </source>
</reference>
<dbReference type="Proteomes" id="UP000184310">
    <property type="component" value="Unassembled WGS sequence"/>
</dbReference>
<feature type="non-terminal residue" evidence="6">
    <location>
        <position position="447"/>
    </location>
</feature>
<dbReference type="CDD" id="cd14752">
    <property type="entry name" value="GH31_N"/>
    <property type="match status" value="1"/>
</dbReference>
<dbReference type="GO" id="GO:0004553">
    <property type="term" value="F:hydrolase activity, hydrolyzing O-glycosyl compounds"/>
    <property type="evidence" value="ECO:0007669"/>
    <property type="project" value="InterPro"/>
</dbReference>
<dbReference type="Gene3D" id="3.20.20.80">
    <property type="entry name" value="Glycosidases"/>
    <property type="match status" value="1"/>
</dbReference>
<dbReference type="Pfam" id="PF13802">
    <property type="entry name" value="Gal_mutarotas_2"/>
    <property type="match status" value="1"/>
</dbReference>
<dbReference type="GO" id="GO:0005975">
    <property type="term" value="P:carbohydrate metabolic process"/>
    <property type="evidence" value="ECO:0007669"/>
    <property type="project" value="InterPro"/>
</dbReference>
<keyword evidence="2" id="KW-0326">Glycosidase</keyword>
<feature type="chain" id="PRO_5038895289" evidence="3">
    <location>
        <begin position="25"/>
        <end position="447"/>
    </location>
</feature>
<dbReference type="InterPro" id="IPR025887">
    <property type="entry name" value="Glyco_hydro_31_N_dom"/>
</dbReference>
<evidence type="ECO:0000313" key="6">
    <source>
        <dbReference type="EMBL" id="SHK88346.1"/>
    </source>
</evidence>
<evidence type="ECO:0000256" key="1">
    <source>
        <dbReference type="ARBA" id="ARBA00007806"/>
    </source>
</evidence>
<name>A0A1M6W468_9CLOT</name>
<organism evidence="6 7">
    <name type="scientific">Clostridium cavendishii DSM 21758</name>
    <dbReference type="NCBI Taxonomy" id="1121302"/>
    <lineage>
        <taxon>Bacteria</taxon>
        <taxon>Bacillati</taxon>
        <taxon>Bacillota</taxon>
        <taxon>Clostridia</taxon>
        <taxon>Eubacteriales</taxon>
        <taxon>Clostridiaceae</taxon>
        <taxon>Clostridium</taxon>
    </lineage>
</organism>
<dbReference type="PANTHER" id="PTHR22762">
    <property type="entry name" value="ALPHA-GLUCOSIDASE"/>
    <property type="match status" value="1"/>
</dbReference>
<feature type="domain" description="Glycoside hydrolase family 31 TIM barrel" evidence="4">
    <location>
        <begin position="386"/>
        <end position="444"/>
    </location>
</feature>
<sequence length="447" mass="50047">MGKRSFFKNVVAFISTFTVLTSLVATNTVGSVNVMASEIQASNDGFITVGSIKEIKQEKNKINISTGSEKLQVIFLKDDVFRIWMDPTGKFEDPTNEKIIDKKDYKGVEPAVEDKGEYYKIFTGTVVLRAYKAPLKFAMYDKDNKKEIWSEKEPLKYNNESTKQTLDNKDDEDFYGCGVQNGYFSHKNKDMNISLKISHWNDGSSSNPVPFYMSTAGYGVFRNTFSPGTYSFKKTGIMNHEEKRFDAFYFAGDIKNVMNSYTELTGRPSLLPRWGFGVGDADCYNTQNPSYTGDKNKPGKVTTTDVLNVTKKYRDLDMPGGWILPNDGYGCGYENLDKVVQEAGKQGFKVGLWTQNGVDKIKEEVGKIGTRLCKLDVAWVGPGYEYGLDATKSAYEGIENNSNSRGFVWAVCGWAGTQRYSTVWTGDQTGGNFEYIRFHIPSVIGGG</sequence>
<protein>
    <submittedName>
        <fullName evidence="6">Galactose mutarotase-like</fullName>
    </submittedName>
</protein>
<keyword evidence="2" id="KW-0378">Hydrolase</keyword>
<dbReference type="InterPro" id="IPR017853">
    <property type="entry name" value="GH"/>
</dbReference>
<dbReference type="STRING" id="1121302.SAMN02745163_04606"/>
<evidence type="ECO:0000313" key="7">
    <source>
        <dbReference type="Proteomes" id="UP000184310"/>
    </source>
</evidence>
<dbReference type="Pfam" id="PF01055">
    <property type="entry name" value="Glyco_hydro_31_2nd"/>
    <property type="match status" value="1"/>
</dbReference>
<evidence type="ECO:0000259" key="4">
    <source>
        <dbReference type="Pfam" id="PF01055"/>
    </source>
</evidence>
<gene>
    <name evidence="6" type="ORF">SAMN02745163_04606</name>
</gene>